<feature type="chain" id="PRO_5004765609" description="PYST-C1-like N-terminal domain-containing protein" evidence="2">
    <location>
        <begin position="19"/>
        <end position="116"/>
    </location>
</feature>
<evidence type="ECO:0000313" key="4">
    <source>
        <dbReference type="EMBL" id="ETB60733.1"/>
    </source>
</evidence>
<feature type="region of interest" description="Disordered" evidence="1">
    <location>
        <begin position="29"/>
        <end position="101"/>
    </location>
</feature>
<dbReference type="Proteomes" id="UP000018538">
    <property type="component" value="Unassembled WGS sequence"/>
</dbReference>
<dbReference type="OrthoDB" id="10526353at2759"/>
<sequence length="116" mass="12948">MNKKIFSLVCIALYAIFAVPIHCSEENVSDVGNKSVCGTKEINTNDENSDIGHKHENQLNNNNPKDDNDKTPQKKNKKKNKNKNKGGNNYGFYPTTSSSSTGDAFLAGFLRMRHRT</sequence>
<keyword evidence="5" id="KW-1185">Reference proteome</keyword>
<dbReference type="Pfam" id="PF09690">
    <property type="entry name" value="PYST-C1"/>
    <property type="match status" value="1"/>
</dbReference>
<evidence type="ECO:0000259" key="3">
    <source>
        <dbReference type="Pfam" id="PF09690"/>
    </source>
</evidence>
<dbReference type="NCBIfam" id="TIGR01601">
    <property type="entry name" value="PYST-C1"/>
    <property type="match status" value="1"/>
</dbReference>
<keyword evidence="2" id="KW-0732">Signal</keyword>
<organism evidence="4 5">
    <name type="scientific">Plasmodium yoelii 17X</name>
    <dbReference type="NCBI Taxonomy" id="1323249"/>
    <lineage>
        <taxon>Eukaryota</taxon>
        <taxon>Sar</taxon>
        <taxon>Alveolata</taxon>
        <taxon>Apicomplexa</taxon>
        <taxon>Aconoidasida</taxon>
        <taxon>Haemosporida</taxon>
        <taxon>Plasmodiidae</taxon>
        <taxon>Plasmodium</taxon>
        <taxon>Plasmodium (Vinckeia)</taxon>
    </lineage>
</organism>
<feature type="domain" description="PYST-C1-like N-terminal" evidence="3">
    <location>
        <begin position="27"/>
        <end position="81"/>
    </location>
</feature>
<reference evidence="4 5" key="1">
    <citation type="submission" date="2013-11" db="EMBL/GenBank/DDBJ databases">
        <title>The Genome Sequence of Plasmodium yoelii 17X.</title>
        <authorList>
            <consortium name="The Broad Institute Genomics Platform"/>
            <consortium name="The Broad Institute Genome Sequencing Center for Infectious Disease"/>
            <person name="Neafsey D."/>
            <person name="Adams J."/>
            <person name="Walker B."/>
            <person name="Young S.K."/>
            <person name="Zeng Q."/>
            <person name="Gargeya S."/>
            <person name="Fitzgerald M."/>
            <person name="Haas B."/>
            <person name="Abouelleil A."/>
            <person name="Alvarado L."/>
            <person name="Chapman S.B."/>
            <person name="Gainer-Dewar J."/>
            <person name="Goldberg J."/>
            <person name="Griggs A."/>
            <person name="Gujja S."/>
            <person name="Hansen M."/>
            <person name="Howarth C."/>
            <person name="Imamovic A."/>
            <person name="Ireland A."/>
            <person name="Larimer J."/>
            <person name="McCowan C."/>
            <person name="Murphy C."/>
            <person name="Pearson M."/>
            <person name="Poon T.W."/>
            <person name="Priest M."/>
            <person name="Roberts A."/>
            <person name="Saif S."/>
            <person name="Shea T."/>
            <person name="Sykes S."/>
            <person name="Wortman J."/>
            <person name="Nusbaum C."/>
            <person name="Birren B."/>
        </authorList>
    </citation>
    <scope>NUCLEOTIDE SEQUENCE [LARGE SCALE GENOMIC DNA]</scope>
    <source>
        <strain evidence="4 5">17X</strain>
    </source>
</reference>
<feature type="compositionally biased region" description="Basic residues" evidence="1">
    <location>
        <begin position="73"/>
        <end position="84"/>
    </location>
</feature>
<evidence type="ECO:0000256" key="1">
    <source>
        <dbReference type="SAM" id="MobiDB-lite"/>
    </source>
</evidence>
<feature type="signal peptide" evidence="2">
    <location>
        <begin position="1"/>
        <end position="18"/>
    </location>
</feature>
<dbReference type="EMBL" id="KI635759">
    <property type="protein sequence ID" value="ETB60733.1"/>
    <property type="molecule type" value="Genomic_DNA"/>
</dbReference>
<gene>
    <name evidence="4" type="ORF">YYC_02342</name>
</gene>
<dbReference type="AlphaFoldDB" id="V7PQW5"/>
<accession>V7PQW5</accession>
<proteinExistence type="predicted"/>
<dbReference type="InterPro" id="IPR006488">
    <property type="entry name" value="PYST-C1_N"/>
</dbReference>
<name>V7PQW5_PLAYE</name>
<protein>
    <recommendedName>
        <fullName evidence="3">PYST-C1-like N-terminal domain-containing protein</fullName>
    </recommendedName>
</protein>
<evidence type="ECO:0000256" key="2">
    <source>
        <dbReference type="SAM" id="SignalP"/>
    </source>
</evidence>
<evidence type="ECO:0000313" key="5">
    <source>
        <dbReference type="Proteomes" id="UP000018538"/>
    </source>
</evidence>